<dbReference type="PANTHER" id="PTHR37984:SF15">
    <property type="entry name" value="INTEGRASE CATALYTIC DOMAIN-CONTAINING PROTEIN"/>
    <property type="match status" value="1"/>
</dbReference>
<comment type="caution">
    <text evidence="2">The sequence shown here is derived from an EMBL/GenBank/DDBJ whole genome shotgun (WGS) entry which is preliminary data.</text>
</comment>
<name>A0A6A3IZV0_9STRA</name>
<dbReference type="InterPro" id="IPR012337">
    <property type="entry name" value="RNaseH-like_sf"/>
</dbReference>
<evidence type="ECO:0000313" key="4">
    <source>
        <dbReference type="Proteomes" id="UP000429607"/>
    </source>
</evidence>
<proteinExistence type="predicted"/>
<dbReference type="PROSITE" id="PS50994">
    <property type="entry name" value="INTEGRASE"/>
    <property type="match status" value="1"/>
</dbReference>
<keyword evidence="5" id="KW-1185">Reference proteome</keyword>
<dbReference type="EMBL" id="QXFV01002384">
    <property type="protein sequence ID" value="KAE8988589.1"/>
    <property type="molecule type" value="Genomic_DNA"/>
</dbReference>
<dbReference type="InterPro" id="IPR036397">
    <property type="entry name" value="RNaseH_sf"/>
</dbReference>
<protein>
    <recommendedName>
        <fullName evidence="1">Integrase catalytic domain-containing protein</fullName>
    </recommendedName>
</protein>
<evidence type="ECO:0000313" key="3">
    <source>
        <dbReference type="EMBL" id="KAE9298910.1"/>
    </source>
</evidence>
<dbReference type="InterPro" id="IPR001584">
    <property type="entry name" value="Integrase_cat-core"/>
</dbReference>
<gene>
    <name evidence="2" type="ORF">PR001_g22000</name>
    <name evidence="3" type="ORF">PR003_g23126</name>
</gene>
<evidence type="ECO:0000313" key="2">
    <source>
        <dbReference type="EMBL" id="KAE8988589.1"/>
    </source>
</evidence>
<dbReference type="GO" id="GO:0003676">
    <property type="term" value="F:nucleic acid binding"/>
    <property type="evidence" value="ECO:0007669"/>
    <property type="project" value="InterPro"/>
</dbReference>
<dbReference type="GO" id="GO:0015074">
    <property type="term" value="P:DNA integration"/>
    <property type="evidence" value="ECO:0007669"/>
    <property type="project" value="InterPro"/>
</dbReference>
<dbReference type="EMBL" id="QXFT01002399">
    <property type="protein sequence ID" value="KAE9298910.1"/>
    <property type="molecule type" value="Genomic_DNA"/>
</dbReference>
<evidence type="ECO:0000313" key="5">
    <source>
        <dbReference type="Proteomes" id="UP000434957"/>
    </source>
</evidence>
<accession>A0A6A3IZV0</accession>
<dbReference type="InterPro" id="IPR050951">
    <property type="entry name" value="Retrovirus_Pol_polyprotein"/>
</dbReference>
<dbReference type="AlphaFoldDB" id="A0A6A3IZV0"/>
<organism evidence="2 4">
    <name type="scientific">Phytophthora rubi</name>
    <dbReference type="NCBI Taxonomy" id="129364"/>
    <lineage>
        <taxon>Eukaryota</taxon>
        <taxon>Sar</taxon>
        <taxon>Stramenopiles</taxon>
        <taxon>Oomycota</taxon>
        <taxon>Peronosporomycetes</taxon>
        <taxon>Peronosporales</taxon>
        <taxon>Peronosporaceae</taxon>
        <taxon>Phytophthora</taxon>
    </lineage>
</organism>
<dbReference type="SUPFAM" id="SSF53098">
    <property type="entry name" value="Ribonuclease H-like"/>
    <property type="match status" value="1"/>
</dbReference>
<reference evidence="2 4" key="1">
    <citation type="submission" date="2018-09" db="EMBL/GenBank/DDBJ databases">
        <title>Genomic investigation of the strawberry pathogen Phytophthora fragariae indicates pathogenicity is determined by transcriptional variation in three key races.</title>
        <authorList>
            <person name="Adams T.M."/>
            <person name="Armitage A.D."/>
            <person name="Sobczyk M.K."/>
            <person name="Bates H.J."/>
            <person name="Dunwell J.M."/>
            <person name="Nellist C.F."/>
            <person name="Harrison R.J."/>
        </authorList>
    </citation>
    <scope>NUCLEOTIDE SEQUENCE [LARGE SCALE GENOMIC DNA]</scope>
    <source>
        <strain evidence="2 4">SCRP249</strain>
        <strain evidence="3 5">SCRP333</strain>
    </source>
</reference>
<evidence type="ECO:0000259" key="1">
    <source>
        <dbReference type="PROSITE" id="PS50994"/>
    </source>
</evidence>
<dbReference type="PANTHER" id="PTHR37984">
    <property type="entry name" value="PROTEIN CBG26694"/>
    <property type="match status" value="1"/>
</dbReference>
<feature type="domain" description="Integrase catalytic" evidence="1">
    <location>
        <begin position="1"/>
        <end position="125"/>
    </location>
</feature>
<dbReference type="Gene3D" id="3.30.420.10">
    <property type="entry name" value="Ribonuclease H-like superfamily/Ribonuclease H"/>
    <property type="match status" value="1"/>
</dbReference>
<dbReference type="Proteomes" id="UP000429607">
    <property type="component" value="Unassembled WGS sequence"/>
</dbReference>
<sequence>MREAYGTTKYVLVLKDDLTHYCELVACEVTTSDAAVVAILDWHKRFGLPAKWPTDNGSHFRSAVMAELATRLHGLQSFEPDYTPWINGTVERINRDILQVVRALLLELRLDTRSWEYLFPWSKLF</sequence>
<dbReference type="Proteomes" id="UP000434957">
    <property type="component" value="Unassembled WGS sequence"/>
</dbReference>